<protein>
    <recommendedName>
        <fullName evidence="1">Peptidase S9 prolyl oligopeptidase catalytic domain-containing protein</fullName>
    </recommendedName>
</protein>
<dbReference type="PhylomeDB" id="Q97Y99"/>
<dbReference type="PATRIC" id="fig|273057.12.peg.1460"/>
<name>Q97Y99_SACS2</name>
<dbReference type="InterPro" id="IPR001375">
    <property type="entry name" value="Peptidase_S9_cat"/>
</dbReference>
<dbReference type="KEGG" id="sso:SSO1433"/>
<evidence type="ECO:0000313" key="3">
    <source>
        <dbReference type="Proteomes" id="UP000001974"/>
    </source>
</evidence>
<dbReference type="Pfam" id="PF00326">
    <property type="entry name" value="Peptidase_S9"/>
    <property type="match status" value="1"/>
</dbReference>
<dbReference type="PaxDb" id="273057-SSO1433"/>
<organism evidence="2 3">
    <name type="scientific">Saccharolobus solfataricus (strain ATCC 35092 / DSM 1617 / JCM 11322 / P2)</name>
    <name type="common">Sulfolobus solfataricus</name>
    <dbReference type="NCBI Taxonomy" id="273057"/>
    <lineage>
        <taxon>Archaea</taxon>
        <taxon>Thermoproteota</taxon>
        <taxon>Thermoprotei</taxon>
        <taxon>Sulfolobales</taxon>
        <taxon>Sulfolobaceae</taxon>
        <taxon>Saccharolobus</taxon>
    </lineage>
</organism>
<dbReference type="InterPro" id="IPR029058">
    <property type="entry name" value="AB_hydrolase_fold"/>
</dbReference>
<feature type="domain" description="Peptidase S9 prolyl oligopeptidase catalytic" evidence="1">
    <location>
        <begin position="53"/>
        <end position="180"/>
    </location>
</feature>
<proteinExistence type="predicted"/>
<dbReference type="AlphaFoldDB" id="Q97Y99"/>
<dbReference type="PIR" id="D90301">
    <property type="entry name" value="D90301"/>
</dbReference>
<dbReference type="SUPFAM" id="SSF53474">
    <property type="entry name" value="alpha/beta-Hydrolases"/>
    <property type="match status" value="1"/>
</dbReference>
<dbReference type="STRING" id="273057.SSO1433"/>
<accession>Q97Y99</accession>
<dbReference type="EMBL" id="AE006641">
    <property type="protein sequence ID" value="AAK41667.1"/>
    <property type="molecule type" value="Genomic_DNA"/>
</dbReference>
<dbReference type="GO" id="GO:0006508">
    <property type="term" value="P:proteolysis"/>
    <property type="evidence" value="ECO:0007669"/>
    <property type="project" value="InterPro"/>
</dbReference>
<dbReference type="eggNOG" id="arCOG05706">
    <property type="taxonomic scope" value="Archaea"/>
</dbReference>
<dbReference type="RefSeq" id="WP_010923399.1">
    <property type="nucleotide sequence ID" value="NC_002754.1"/>
</dbReference>
<dbReference type="HOGENOM" id="CLU_1375587_0_0_2"/>
<dbReference type="GO" id="GO:0008236">
    <property type="term" value="F:serine-type peptidase activity"/>
    <property type="evidence" value="ECO:0007669"/>
    <property type="project" value="InterPro"/>
</dbReference>
<reference evidence="3" key="1">
    <citation type="journal article" date="2001" name="Proc. Natl. Acad. Sci. U.S.A.">
        <title>The complete genome of the crenarchaeon Sulfolobus solfataricus P2.</title>
        <authorList>
            <person name="She Q."/>
            <person name="Singh R.K."/>
            <person name="Confalonieri F."/>
            <person name="Zivanovic Y."/>
            <person name="Allard G."/>
            <person name="Awayez M.J."/>
            <person name="Chan-Weiher C.C.-Y."/>
            <person name="Clausen I.G."/>
            <person name="Curtis B.A."/>
            <person name="De Moors A."/>
            <person name="Erauso G."/>
            <person name="Fletcher C."/>
            <person name="Gordon P.M.K."/>
            <person name="Heikamp-de Jong I."/>
            <person name="Jeffries A.C."/>
            <person name="Kozera C.J."/>
            <person name="Medina N."/>
            <person name="Peng X."/>
            <person name="Thi-Ngoc H.P."/>
            <person name="Redder P."/>
            <person name="Schenk M.E."/>
            <person name="Theriault C."/>
            <person name="Tolstrup N."/>
            <person name="Charlebois R.L."/>
            <person name="Doolittle W.F."/>
            <person name="Duguet M."/>
            <person name="Gaasterland T."/>
            <person name="Garrett R.A."/>
            <person name="Ragan M.A."/>
            <person name="Sensen C.W."/>
            <person name="Van der Oost J."/>
        </authorList>
    </citation>
    <scope>NUCLEOTIDE SEQUENCE [LARGE SCALE GENOMIC DNA]</scope>
    <source>
        <strain evidence="3">ATCC 35092 / DSM 1617 / JCM 11322 / P2</strain>
    </source>
</reference>
<dbReference type="ESTHER" id="sulso-SSO1433">
    <property type="family name" value="AlphaBeta_hydrolase"/>
</dbReference>
<sequence length="194" mass="22146">MMKSLVIHGKNSSPEKVEWLAKPLRKFGEVIVPEFEIEAKEGVEKALTYDFDCIAGHSRGGLIALIAAALKGKWAIAVSAPSDRRKQKEYLSKFPPGTVQYNIYQDLMKMPEYELEYSSLSYADRLKKVLLIHGEDDEMVLKEHSITLCDTIKRMGGDCELHIIPKMKHTPLGQQYQTIWSIIEDWIKRNSSSF</sequence>
<dbReference type="InParanoid" id="Q97Y99"/>
<dbReference type="Gene3D" id="3.40.50.1820">
    <property type="entry name" value="alpha/beta hydrolase"/>
    <property type="match status" value="1"/>
</dbReference>
<evidence type="ECO:0000259" key="1">
    <source>
        <dbReference type="Pfam" id="PF00326"/>
    </source>
</evidence>
<dbReference type="Proteomes" id="UP000001974">
    <property type="component" value="Chromosome"/>
</dbReference>
<dbReference type="EnsemblBacteria" id="AAK41667">
    <property type="protein sequence ID" value="AAK41667"/>
    <property type="gene ID" value="SSO1433"/>
</dbReference>
<gene>
    <name evidence="2" type="ordered locus">SSO1433</name>
</gene>
<keyword evidence="3" id="KW-1185">Reference proteome</keyword>
<evidence type="ECO:0000313" key="2">
    <source>
        <dbReference type="EMBL" id="AAK41667.1"/>
    </source>
</evidence>
<dbReference type="GeneID" id="1454446"/>